<accession>A0A381Y0N5</accession>
<name>A0A381Y0N5_9ZZZZ</name>
<evidence type="ECO:0000313" key="1">
    <source>
        <dbReference type="EMBL" id="SVA70231.1"/>
    </source>
</evidence>
<reference evidence="1" key="1">
    <citation type="submission" date="2018-05" db="EMBL/GenBank/DDBJ databases">
        <authorList>
            <person name="Lanie J.A."/>
            <person name="Ng W.-L."/>
            <person name="Kazmierczak K.M."/>
            <person name="Andrzejewski T.M."/>
            <person name="Davidsen T.M."/>
            <person name="Wayne K.J."/>
            <person name="Tettelin H."/>
            <person name="Glass J.I."/>
            <person name="Rusch D."/>
            <person name="Podicherti R."/>
            <person name="Tsui H.-C.T."/>
            <person name="Winkler M.E."/>
        </authorList>
    </citation>
    <scope>NUCLEOTIDE SEQUENCE</scope>
</reference>
<dbReference type="InterPro" id="IPR011059">
    <property type="entry name" value="Metal-dep_hydrolase_composite"/>
</dbReference>
<protein>
    <submittedName>
        <fullName evidence="1">Uncharacterized protein</fullName>
    </submittedName>
</protein>
<organism evidence="1">
    <name type="scientific">marine metagenome</name>
    <dbReference type="NCBI Taxonomy" id="408172"/>
    <lineage>
        <taxon>unclassified sequences</taxon>
        <taxon>metagenomes</taxon>
        <taxon>ecological metagenomes</taxon>
    </lineage>
</organism>
<gene>
    <name evidence="1" type="ORF">METZ01_LOCUS123085</name>
</gene>
<dbReference type="GO" id="GO:0016810">
    <property type="term" value="F:hydrolase activity, acting on carbon-nitrogen (but not peptide) bonds"/>
    <property type="evidence" value="ECO:0007669"/>
    <property type="project" value="InterPro"/>
</dbReference>
<dbReference type="EMBL" id="UINC01016966">
    <property type="protein sequence ID" value="SVA70231.1"/>
    <property type="molecule type" value="Genomic_DNA"/>
</dbReference>
<feature type="non-terminal residue" evidence="1">
    <location>
        <position position="35"/>
    </location>
</feature>
<proteinExistence type="predicted"/>
<dbReference type="AlphaFoldDB" id="A0A381Y0N5"/>
<dbReference type="Gene3D" id="2.30.40.10">
    <property type="entry name" value="Urease, subunit C, domain 1"/>
    <property type="match status" value="1"/>
</dbReference>
<sequence length="35" mass="3829">MTITIFKAKKIITMNPSWPIGTAVAVRDGRILEVG</sequence>